<sequence length="177" mass="20350">MTFYDNKHKEIIKKLEQLWGNLDNLSDLAKQYGIEDIFQDNGAKVLQQLIYLDMSLLPGREGNDCISKSGAEWEMKSVNLDTSASGFSTNHHTNHDIIAKYRKVPWAFAIYHGIKLSEIYVMTAKMLEPIYQHWEEKLKTMAHLNNPKIPIKFVQENGIKVFPIDSSNPIDPDSINK</sequence>
<protein>
    <submittedName>
        <fullName evidence="1">Type-2 restriction enzyme PvuII</fullName>
    </submittedName>
</protein>
<reference evidence="1 2" key="1">
    <citation type="journal article" date="2019" name="ISME J.">
        <title>Genome analyses of uncultured TG2/ZB3 bacteria in 'Margulisbacteria' specifically attached to ectosymbiotic spirochetes of protists in the termite gut.</title>
        <authorList>
            <person name="Utami Y.D."/>
            <person name="Kuwahara H."/>
            <person name="Igai K."/>
            <person name="Murakami T."/>
            <person name="Sugaya K."/>
            <person name="Morikawa T."/>
            <person name="Nagura Y."/>
            <person name="Yuki M."/>
            <person name="Deevong P."/>
            <person name="Inoue T."/>
            <person name="Kihara K."/>
            <person name="Lo N."/>
            <person name="Yamada A."/>
            <person name="Ohkuma M."/>
            <person name="Hongoh Y."/>
        </authorList>
    </citation>
    <scope>NUCLEOTIDE SEQUENCE [LARGE SCALE GENOMIC DNA]</scope>
    <source>
        <strain evidence="1">NkOx7-01</strain>
    </source>
</reference>
<dbReference type="InterPro" id="IPR015306">
    <property type="entry name" value="Restrct_endonuc_II_PvuII"/>
</dbReference>
<dbReference type="InterPro" id="IPR011335">
    <property type="entry name" value="Restrct_endonuc-II-like"/>
</dbReference>
<organism evidence="1 2">
    <name type="scientific">Termititenax aidoneus</name>
    <dbReference type="NCBI Taxonomy" id="2218524"/>
    <lineage>
        <taxon>Bacteria</taxon>
        <taxon>Bacillati</taxon>
        <taxon>Candidatus Margulisiibacteriota</taxon>
        <taxon>Candidatus Termititenacia</taxon>
        <taxon>Candidatus Termititenacales</taxon>
        <taxon>Candidatus Termititenacaceae</taxon>
        <taxon>Candidatus Termititenax</taxon>
    </lineage>
</organism>
<dbReference type="Gene3D" id="3.40.210.10">
    <property type="entry name" value="PVUII Endonuclease, subunit A"/>
    <property type="match status" value="1"/>
</dbReference>
<keyword evidence="2" id="KW-1185">Reference proteome</keyword>
<accession>A0A388T7M6</accession>
<dbReference type="Proteomes" id="UP000269352">
    <property type="component" value="Unassembled WGS sequence"/>
</dbReference>
<name>A0A388T7M6_TERA1</name>
<evidence type="ECO:0000313" key="1">
    <source>
        <dbReference type="EMBL" id="GBR72548.1"/>
    </source>
</evidence>
<evidence type="ECO:0000313" key="2">
    <source>
        <dbReference type="Proteomes" id="UP000269352"/>
    </source>
</evidence>
<dbReference type="InterPro" id="IPR038402">
    <property type="entry name" value="PvuII_sf"/>
</dbReference>
<dbReference type="CDD" id="cd22351">
    <property type="entry name" value="PvuII-like"/>
    <property type="match status" value="1"/>
</dbReference>
<dbReference type="SUPFAM" id="SSF52980">
    <property type="entry name" value="Restriction endonuclease-like"/>
    <property type="match status" value="1"/>
</dbReference>
<gene>
    <name evidence="1" type="ORF">NO1_0059</name>
</gene>
<dbReference type="Pfam" id="PF09225">
    <property type="entry name" value="Endonuc-PvuII"/>
    <property type="match status" value="1"/>
</dbReference>
<comment type="caution">
    <text evidence="1">The sequence shown here is derived from an EMBL/GenBank/DDBJ whole genome shotgun (WGS) entry which is preliminary data.</text>
</comment>
<proteinExistence type="predicted"/>
<dbReference type="AlphaFoldDB" id="A0A388T7M6"/>
<dbReference type="EMBL" id="BGZN01000001">
    <property type="protein sequence ID" value="GBR72548.1"/>
    <property type="molecule type" value="Genomic_DNA"/>
</dbReference>